<dbReference type="Gene3D" id="3.40.50.150">
    <property type="entry name" value="Vaccinia Virus protein VP39"/>
    <property type="match status" value="1"/>
</dbReference>
<feature type="transmembrane region" description="Helical" evidence="1">
    <location>
        <begin position="7"/>
        <end position="29"/>
    </location>
</feature>
<evidence type="ECO:0000313" key="4">
    <source>
        <dbReference type="RefSeq" id="XP_030054172.1"/>
    </source>
</evidence>
<evidence type="ECO:0000256" key="1">
    <source>
        <dbReference type="SAM" id="Phobius"/>
    </source>
</evidence>
<accession>A0A6P7XF43</accession>
<dbReference type="PANTHER" id="PTHR45036:SF1">
    <property type="entry name" value="METHYLTRANSFERASE LIKE 7A"/>
    <property type="match status" value="1"/>
</dbReference>
<dbReference type="Pfam" id="PF08241">
    <property type="entry name" value="Methyltransf_11"/>
    <property type="match status" value="1"/>
</dbReference>
<dbReference type="Proteomes" id="UP000515156">
    <property type="component" value="Chromosome 3"/>
</dbReference>
<name>A0A6P7XF43_9AMPH</name>
<dbReference type="GeneID" id="115466793"/>
<dbReference type="InterPro" id="IPR013216">
    <property type="entry name" value="Methyltransf_11"/>
</dbReference>
<keyword evidence="1" id="KW-0472">Membrane</keyword>
<evidence type="ECO:0000259" key="2">
    <source>
        <dbReference type="Pfam" id="PF08241"/>
    </source>
</evidence>
<dbReference type="FunCoup" id="A0A6P7XF43">
    <property type="interactions" value="37"/>
</dbReference>
<organism evidence="3 4">
    <name type="scientific">Microcaecilia unicolor</name>
    <dbReference type="NCBI Taxonomy" id="1415580"/>
    <lineage>
        <taxon>Eukaryota</taxon>
        <taxon>Metazoa</taxon>
        <taxon>Chordata</taxon>
        <taxon>Craniata</taxon>
        <taxon>Vertebrata</taxon>
        <taxon>Euteleostomi</taxon>
        <taxon>Amphibia</taxon>
        <taxon>Gymnophiona</taxon>
        <taxon>Siphonopidae</taxon>
        <taxon>Microcaecilia</taxon>
    </lineage>
</organism>
<keyword evidence="3" id="KW-1185">Reference proteome</keyword>
<feature type="domain" description="Methyltransferase type 11" evidence="2">
    <location>
        <begin position="79"/>
        <end position="176"/>
    </location>
</feature>
<dbReference type="InParanoid" id="A0A6P7XF43"/>
<dbReference type="SUPFAM" id="SSF53335">
    <property type="entry name" value="S-adenosyl-L-methionine-dependent methyltransferases"/>
    <property type="match status" value="1"/>
</dbReference>
<proteinExistence type="predicted"/>
<dbReference type="InterPro" id="IPR052356">
    <property type="entry name" value="Thiol_S-MT"/>
</dbReference>
<dbReference type="OrthoDB" id="416496at2759"/>
<reference evidence="4" key="1">
    <citation type="submission" date="2025-08" db="UniProtKB">
        <authorList>
            <consortium name="RefSeq"/>
        </authorList>
    </citation>
    <scope>IDENTIFICATION</scope>
</reference>
<dbReference type="RefSeq" id="XP_030054172.1">
    <property type="nucleotide sequence ID" value="XM_030198312.1"/>
</dbReference>
<dbReference type="AlphaFoldDB" id="A0A6P7XF43"/>
<dbReference type="GO" id="GO:0008757">
    <property type="term" value="F:S-adenosylmethionine-dependent methyltransferase activity"/>
    <property type="evidence" value="ECO:0007669"/>
    <property type="project" value="InterPro"/>
</dbReference>
<gene>
    <name evidence="4" type="primary">LOC115466793</name>
</gene>
<keyword evidence="1" id="KW-1133">Transmembrane helix</keyword>
<dbReference type="InterPro" id="IPR029063">
    <property type="entry name" value="SAM-dependent_MTases_sf"/>
</dbReference>
<keyword evidence="1" id="KW-0812">Transmembrane</keyword>
<sequence length="248" mass="28100">MAAVMALLIAILKVGVGLLALPVYVLYFLGLWDPICKRFFSCFMSIFTRLFNRKMQQYKKELFSTLGDFGGPSGQLTLLEIGCGTGANFQFFPNGCRVTCVDPNPHFQRYLSNSLKENKHIRFERFLVASGEEMTQVATASMDVVVCTLVLCSVKDIDAVLREAKRVLRPGGGFFFLEHVIGHASSWTFFFQQILDPTWQRLFDGCHLMRETWRNLEQAGFTELKLRHITPPMKLNPANPTVLGYAVK</sequence>
<evidence type="ECO:0000313" key="3">
    <source>
        <dbReference type="Proteomes" id="UP000515156"/>
    </source>
</evidence>
<dbReference type="PANTHER" id="PTHR45036">
    <property type="entry name" value="METHYLTRANSFERASE LIKE 7B"/>
    <property type="match status" value="1"/>
</dbReference>
<dbReference type="CDD" id="cd02440">
    <property type="entry name" value="AdoMet_MTases"/>
    <property type="match status" value="1"/>
</dbReference>
<protein>
    <submittedName>
        <fullName evidence="4">Methyltransferase-like protein 7A isoform X1</fullName>
    </submittedName>
</protein>
<dbReference type="KEGG" id="muo:115466793"/>